<evidence type="ECO:0000259" key="5">
    <source>
        <dbReference type="PROSITE" id="PS01124"/>
    </source>
</evidence>
<dbReference type="GO" id="GO:0043565">
    <property type="term" value="F:sequence-specific DNA binding"/>
    <property type="evidence" value="ECO:0007669"/>
    <property type="project" value="InterPro"/>
</dbReference>
<gene>
    <name evidence="6" type="ORF">CLA01_32650</name>
</gene>
<dbReference type="PANTHER" id="PTHR43280:SF34">
    <property type="entry name" value="ARAC-FAMILY TRANSCRIPTIONAL REGULATOR"/>
    <property type="match status" value="1"/>
</dbReference>
<evidence type="ECO:0000256" key="4">
    <source>
        <dbReference type="SAM" id="Phobius"/>
    </source>
</evidence>
<dbReference type="InterPro" id="IPR009057">
    <property type="entry name" value="Homeodomain-like_sf"/>
</dbReference>
<dbReference type="PROSITE" id="PS01124">
    <property type="entry name" value="HTH_ARAC_FAMILY_2"/>
    <property type="match status" value="1"/>
</dbReference>
<dbReference type="Pfam" id="PF12833">
    <property type="entry name" value="HTH_18"/>
    <property type="match status" value="1"/>
</dbReference>
<dbReference type="Gene3D" id="1.25.40.10">
    <property type="entry name" value="Tetratricopeptide repeat domain"/>
    <property type="match status" value="2"/>
</dbReference>
<reference evidence="6 7" key="1">
    <citation type="submission" date="2019-07" db="EMBL/GenBank/DDBJ databases">
        <title>Whole genome shotgun sequence of Chryseobacterium lathyri NBRC 105250.</title>
        <authorList>
            <person name="Hosoyama A."/>
            <person name="Uohara A."/>
            <person name="Ohji S."/>
            <person name="Ichikawa N."/>
        </authorList>
    </citation>
    <scope>NUCLEOTIDE SEQUENCE [LARGE SCALE GENOMIC DNA]</scope>
    <source>
        <strain evidence="6 7">NBRC 105250</strain>
    </source>
</reference>
<dbReference type="Proteomes" id="UP000321150">
    <property type="component" value="Unassembled WGS sequence"/>
</dbReference>
<dbReference type="PANTHER" id="PTHR43280">
    <property type="entry name" value="ARAC-FAMILY TRANSCRIPTIONAL REGULATOR"/>
    <property type="match status" value="1"/>
</dbReference>
<keyword evidence="4" id="KW-0812">Transmembrane</keyword>
<evidence type="ECO:0000256" key="3">
    <source>
        <dbReference type="ARBA" id="ARBA00023163"/>
    </source>
</evidence>
<dbReference type="GO" id="GO:0003700">
    <property type="term" value="F:DNA-binding transcription factor activity"/>
    <property type="evidence" value="ECO:0007669"/>
    <property type="project" value="InterPro"/>
</dbReference>
<feature type="domain" description="HTH araC/xylS-type" evidence="5">
    <location>
        <begin position="382"/>
        <end position="490"/>
    </location>
</feature>
<dbReference type="SUPFAM" id="SSF48452">
    <property type="entry name" value="TPR-like"/>
    <property type="match status" value="1"/>
</dbReference>
<dbReference type="Gene3D" id="1.10.10.60">
    <property type="entry name" value="Homeodomain-like"/>
    <property type="match status" value="2"/>
</dbReference>
<dbReference type="AlphaFoldDB" id="A0A511YDE3"/>
<feature type="transmembrane region" description="Helical" evidence="4">
    <location>
        <begin position="303"/>
        <end position="324"/>
    </location>
</feature>
<dbReference type="RefSeq" id="WP_167409435.1">
    <property type="nucleotide sequence ID" value="NZ_BJYI01000012.1"/>
</dbReference>
<proteinExistence type="predicted"/>
<dbReference type="SUPFAM" id="SSF46689">
    <property type="entry name" value="Homeodomain-like"/>
    <property type="match status" value="1"/>
</dbReference>
<evidence type="ECO:0000313" key="6">
    <source>
        <dbReference type="EMBL" id="GEN73193.1"/>
    </source>
</evidence>
<organism evidence="6 7">
    <name type="scientific">Chryseobacterium lathyri</name>
    <dbReference type="NCBI Taxonomy" id="395933"/>
    <lineage>
        <taxon>Bacteria</taxon>
        <taxon>Pseudomonadati</taxon>
        <taxon>Bacteroidota</taxon>
        <taxon>Flavobacteriia</taxon>
        <taxon>Flavobacteriales</taxon>
        <taxon>Weeksellaceae</taxon>
        <taxon>Chryseobacterium group</taxon>
        <taxon>Chryseobacterium</taxon>
    </lineage>
</organism>
<evidence type="ECO:0000256" key="1">
    <source>
        <dbReference type="ARBA" id="ARBA00023015"/>
    </source>
</evidence>
<keyword evidence="2" id="KW-0238">DNA-binding</keyword>
<keyword evidence="4" id="KW-0472">Membrane</keyword>
<evidence type="ECO:0000313" key="7">
    <source>
        <dbReference type="Proteomes" id="UP000321150"/>
    </source>
</evidence>
<dbReference type="InterPro" id="IPR018060">
    <property type="entry name" value="HTH_AraC"/>
</dbReference>
<keyword evidence="4" id="KW-1133">Transmembrane helix</keyword>
<accession>A0A511YDE3</accession>
<dbReference type="InterPro" id="IPR011990">
    <property type="entry name" value="TPR-like_helical_dom_sf"/>
</dbReference>
<name>A0A511YDE3_9FLAO</name>
<sequence>MRRIQQAQDKNPDSALAIANSYLPTFKDHNSLAELYLEISTCYYFLGKNNEALSFAQKAKDVSYLGENYNQRVRICGLLANRYRDIGLIPKAKSSLKEGLNDAEKIHDPQESNWVKSLLLTEYSKALTEEKKYDSASIYITKSLDALSHMKTSDKVKFQYTVTYLGAGVNYVFAKQWEKAEAMLEKAIISAKGTEWEQYHISSAQIYLSVIYTNRKEYQKAIDTLISAEKLTEPKDPKRVELYHYLAQNYLAENNLKEYKKYNELYQTARSSLSAENQKAVNKSVQILDSIIKEEADKRKRTYNFLMALGIFTVLSLAGIIFYYQRKKAKQKQLFQNIISKLEQKLKENNSSTFIPKENPLELVIDTTESQKDRTIPEAVEKKILQKLKKFEQSEKFINPNLSLSSLASDLKTNPRYLSEIISQHYGKNFNTYINELRIEYICRNILEDSKYRKYKVGALAEISGFSSAENFSKIFKKITGISPSVFIENATNENKIQTKDQDQTNT</sequence>
<comment type="caution">
    <text evidence="6">The sequence shown here is derived from an EMBL/GenBank/DDBJ whole genome shotgun (WGS) entry which is preliminary data.</text>
</comment>
<protein>
    <recommendedName>
        <fullName evidence="5">HTH araC/xylS-type domain-containing protein</fullName>
    </recommendedName>
</protein>
<keyword evidence="1" id="KW-0805">Transcription regulation</keyword>
<dbReference type="EMBL" id="BJYI01000012">
    <property type="protein sequence ID" value="GEN73193.1"/>
    <property type="molecule type" value="Genomic_DNA"/>
</dbReference>
<evidence type="ECO:0000256" key="2">
    <source>
        <dbReference type="ARBA" id="ARBA00023125"/>
    </source>
</evidence>
<keyword evidence="3" id="KW-0804">Transcription</keyword>
<dbReference type="SMART" id="SM00342">
    <property type="entry name" value="HTH_ARAC"/>
    <property type="match status" value="1"/>
</dbReference>